<dbReference type="EMBL" id="CP111016">
    <property type="protein sequence ID" value="WAR05238.1"/>
    <property type="molecule type" value="Genomic_DNA"/>
</dbReference>
<accession>A0ABY7E5D0</accession>
<dbReference type="Proteomes" id="UP001164746">
    <property type="component" value="Chromosome 5"/>
</dbReference>
<protein>
    <submittedName>
        <fullName evidence="1">Uncharacterized protein</fullName>
    </submittedName>
</protein>
<name>A0ABY7E5D0_MYAAR</name>
<reference evidence="1" key="1">
    <citation type="submission" date="2022-11" db="EMBL/GenBank/DDBJ databases">
        <title>Centuries of genome instability and evolution in soft-shell clam transmissible cancer (bioRxiv).</title>
        <authorList>
            <person name="Hart S.F.M."/>
            <person name="Yonemitsu M.A."/>
            <person name="Giersch R.M."/>
            <person name="Beal B.F."/>
            <person name="Arriagada G."/>
            <person name="Davis B.W."/>
            <person name="Ostrander E.A."/>
            <person name="Goff S.P."/>
            <person name="Metzger M.J."/>
        </authorList>
    </citation>
    <scope>NUCLEOTIDE SEQUENCE</scope>
    <source>
        <strain evidence="1">MELC-2E11</strain>
        <tissue evidence="1">Siphon/mantle</tissue>
    </source>
</reference>
<proteinExistence type="predicted"/>
<evidence type="ECO:0000313" key="2">
    <source>
        <dbReference type="Proteomes" id="UP001164746"/>
    </source>
</evidence>
<sequence length="246" mass="26773">MFSRCSDTTMDILNLKQQSLDRPTSQASIEGKYRLQRAEQFAIPDDVDIDQASSNSATDQPVHDHADDLHEVPSAVPGRVVGQTNPAAEGLTILAEGPSQRQPAVGHSLREPTFSMTAQTARGVVHCCECNKPQLYYRCTKLTCKHNLLIAKCISEFTFTCGAPIAHPSYLSLRGVLSRKLTCGNPIAVCSYANKLNNKVDVCCHCGDTGGVIDTTLIAKFKSVLPICENCLDNGKHPITQRPYGK</sequence>
<evidence type="ECO:0000313" key="1">
    <source>
        <dbReference type="EMBL" id="WAR05238.1"/>
    </source>
</evidence>
<organism evidence="1 2">
    <name type="scientific">Mya arenaria</name>
    <name type="common">Soft-shell clam</name>
    <dbReference type="NCBI Taxonomy" id="6604"/>
    <lineage>
        <taxon>Eukaryota</taxon>
        <taxon>Metazoa</taxon>
        <taxon>Spiralia</taxon>
        <taxon>Lophotrochozoa</taxon>
        <taxon>Mollusca</taxon>
        <taxon>Bivalvia</taxon>
        <taxon>Autobranchia</taxon>
        <taxon>Heteroconchia</taxon>
        <taxon>Euheterodonta</taxon>
        <taxon>Imparidentia</taxon>
        <taxon>Neoheterodontei</taxon>
        <taxon>Myida</taxon>
        <taxon>Myoidea</taxon>
        <taxon>Myidae</taxon>
        <taxon>Mya</taxon>
    </lineage>
</organism>
<keyword evidence="2" id="KW-1185">Reference proteome</keyword>
<gene>
    <name evidence="1" type="ORF">MAR_020607</name>
</gene>